<feature type="signal peptide" evidence="2">
    <location>
        <begin position="1"/>
        <end position="25"/>
    </location>
</feature>
<organism evidence="4 5">
    <name type="scientific">Ketogulonicigenium vulgare (strain WSH-001)</name>
    <dbReference type="NCBI Taxonomy" id="759362"/>
    <lineage>
        <taxon>Bacteria</taxon>
        <taxon>Pseudomonadati</taxon>
        <taxon>Pseudomonadota</taxon>
        <taxon>Alphaproteobacteria</taxon>
        <taxon>Rhodobacterales</taxon>
        <taxon>Roseobacteraceae</taxon>
        <taxon>Ketogulonicigenium</taxon>
    </lineage>
</organism>
<dbReference type="RefSeq" id="WP_013383921.1">
    <property type="nucleotide sequence ID" value="NC_017384.1"/>
</dbReference>
<dbReference type="InterPro" id="IPR001638">
    <property type="entry name" value="Solute-binding_3/MltF_N"/>
</dbReference>
<evidence type="ECO:0000259" key="3">
    <source>
        <dbReference type="SMART" id="SM00062"/>
    </source>
</evidence>
<dbReference type="KEGG" id="kvl:KVU_0629"/>
<dbReference type="Gene3D" id="3.40.190.10">
    <property type="entry name" value="Periplasmic binding protein-like II"/>
    <property type="match status" value="2"/>
</dbReference>
<proteinExistence type="predicted"/>
<dbReference type="OrthoDB" id="7812506at2"/>
<dbReference type="Pfam" id="PF00497">
    <property type="entry name" value="SBP_bac_3"/>
    <property type="match status" value="1"/>
</dbReference>
<dbReference type="AlphaFoldDB" id="F9Y432"/>
<dbReference type="eggNOG" id="COG0834">
    <property type="taxonomic scope" value="Bacteria"/>
</dbReference>
<reference evidence="4 5" key="1">
    <citation type="journal article" date="2011" name="J. Bacteriol.">
        <title>Complete genome sequence of the industrial strain Ketogulonicigenium vulgare WSH-001.</title>
        <authorList>
            <person name="Liu L."/>
            <person name="Li Y."/>
            <person name="Zhang J."/>
            <person name="Zhou Z."/>
            <person name="Liu J."/>
            <person name="Li X."/>
            <person name="Zhou J."/>
            <person name="Du G."/>
            <person name="Wang L."/>
            <person name="Chen J."/>
        </authorList>
    </citation>
    <scope>NUCLEOTIDE SEQUENCE [LARGE SCALE GENOMIC DNA]</scope>
    <source>
        <strain evidence="4 5">WSH-001</strain>
    </source>
</reference>
<dbReference type="HOGENOM" id="CLU_1128215_0_0_5"/>
<dbReference type="SUPFAM" id="SSF53850">
    <property type="entry name" value="Periplasmic binding protein-like II"/>
    <property type="match status" value="1"/>
</dbReference>
<evidence type="ECO:0000256" key="2">
    <source>
        <dbReference type="SAM" id="SignalP"/>
    </source>
</evidence>
<name>F9Y432_KETVW</name>
<evidence type="ECO:0000256" key="1">
    <source>
        <dbReference type="ARBA" id="ARBA00022729"/>
    </source>
</evidence>
<dbReference type="PANTHER" id="PTHR35936">
    <property type="entry name" value="MEMBRANE-BOUND LYTIC MUREIN TRANSGLYCOSYLASE F"/>
    <property type="match status" value="1"/>
</dbReference>
<keyword evidence="5" id="KW-1185">Reference proteome</keyword>
<dbReference type="PANTHER" id="PTHR35936:SF17">
    <property type="entry name" value="ARGININE-BINDING EXTRACELLULAR PROTEIN ARTP"/>
    <property type="match status" value="1"/>
</dbReference>
<evidence type="ECO:0000313" key="5">
    <source>
        <dbReference type="Proteomes" id="UP000000692"/>
    </source>
</evidence>
<dbReference type="EMBL" id="CP002018">
    <property type="protein sequence ID" value="AEM40468.1"/>
    <property type="molecule type" value="Genomic_DNA"/>
</dbReference>
<dbReference type="Proteomes" id="UP000000692">
    <property type="component" value="Chromosome"/>
</dbReference>
<accession>F9Y432</accession>
<evidence type="ECO:0000313" key="4">
    <source>
        <dbReference type="EMBL" id="AEM40468.1"/>
    </source>
</evidence>
<gene>
    <name evidence="4" type="ordered locus">KVU_0629</name>
</gene>
<dbReference type="SMART" id="SM00062">
    <property type="entry name" value="PBPb"/>
    <property type="match status" value="1"/>
</dbReference>
<sequence length="270" mass="28670">MFFRRHARDLGAIAAVLMLFSAVNLLPPDTALKQVERQGVLRVCAPQNYPPFVTADPAAPGIEVEIIRTIAQGMGLRLSINRIAAIGREVNPLAWNISRANCHVMIGGLVDTPLMRNYMDMSPPYLQSGWVTLAATDTPDVSGARIGVFVGTIGRDRLALSRALREAGAAEITGQTSLNGAVRALAAGDLDLIVTDAVLASGVAHEDLRIAPLGALPGDSIGMGFWKGDLTLKRAALRILDQMIDSGETVQIAARYGYGTLAELAAEDSE</sequence>
<feature type="chain" id="PRO_5003391803" evidence="2">
    <location>
        <begin position="26"/>
        <end position="270"/>
    </location>
</feature>
<protein>
    <submittedName>
        <fullName evidence="4">Extracellular solute-binding protein, family 3</fullName>
    </submittedName>
</protein>
<feature type="domain" description="Solute-binding protein family 3/N-terminal" evidence="3">
    <location>
        <begin position="40"/>
        <end position="260"/>
    </location>
</feature>
<keyword evidence="1 2" id="KW-0732">Signal</keyword>